<dbReference type="CDD" id="cd05387">
    <property type="entry name" value="BY-kinase"/>
    <property type="match status" value="1"/>
</dbReference>
<name>A0ABU8Y940_9MICO</name>
<evidence type="ECO:0000256" key="4">
    <source>
        <dbReference type="ARBA" id="ARBA00022741"/>
    </source>
</evidence>
<keyword evidence="10" id="KW-0472">Membrane</keyword>
<dbReference type="InterPro" id="IPR005702">
    <property type="entry name" value="Wzc-like_C"/>
</dbReference>
<accession>A0ABU8Y940</accession>
<evidence type="ECO:0000259" key="11">
    <source>
        <dbReference type="Pfam" id="PF13614"/>
    </source>
</evidence>
<protein>
    <recommendedName>
        <fullName evidence="2">non-specific protein-tyrosine kinase</fullName>
        <ecNumber evidence="2">2.7.10.2</ecNumber>
    </recommendedName>
</protein>
<dbReference type="InterPro" id="IPR027417">
    <property type="entry name" value="P-loop_NTPase"/>
</dbReference>
<evidence type="ECO:0000256" key="5">
    <source>
        <dbReference type="ARBA" id="ARBA00022777"/>
    </source>
</evidence>
<feature type="transmembrane region" description="Helical" evidence="10">
    <location>
        <begin position="14"/>
        <end position="34"/>
    </location>
</feature>
<sequence length="470" mass="49894">MTLAQFIDVLRHRWLSITVMLVFAVGAAAALTAVQPPQYRASSEVFVSVAAGGSVNDLSQGNNFSAARVKSYEALAVTPQVLRLAAEQVGLPAGTDLGGRVTAESQTDTVLISITATDTSPAQAAAIANAVTEQLVAVVEQVEESASASNDLVHLSVFQRATAPAAPFAPRLPVNLAIGVLAGLAVGIAQAVLREVLDTRLRSFEALRRLTDASVLGEFATDETIAKEPLVSVDNRYSTRAEAFRQLRTHLTYTNLEGEAQSIVVTSATPGEGKSSTAVNLALMLAQNGSKVILVDADLRRPTTGTYLGIESRVGLSTVLTRQVALDDAIQEVGADNPLHVLAAGRVPPNPSELLSSSRMVTLVRELEARYEYVIVDAPPMLPVTDPAVLGAICSGVLLVVSVNGRTRRADFAAAEHTVHQVGARLLGLVVNRLPPQRRAKTYYNYEPSAPLSESPRRASRARRTSKDAR</sequence>
<keyword evidence="3 12" id="KW-0808">Transferase</keyword>
<dbReference type="RefSeq" id="WP_340197480.1">
    <property type="nucleotide sequence ID" value="NZ_JBBKAP010000068.1"/>
</dbReference>
<dbReference type="Pfam" id="PF13614">
    <property type="entry name" value="AAA_31"/>
    <property type="match status" value="1"/>
</dbReference>
<dbReference type="Proteomes" id="UP001370299">
    <property type="component" value="Unassembled WGS sequence"/>
</dbReference>
<dbReference type="GO" id="GO:0004715">
    <property type="term" value="F:non-membrane spanning protein tyrosine kinase activity"/>
    <property type="evidence" value="ECO:0007669"/>
    <property type="project" value="UniProtKB-EC"/>
</dbReference>
<feature type="region of interest" description="Disordered" evidence="9">
    <location>
        <begin position="445"/>
        <end position="470"/>
    </location>
</feature>
<evidence type="ECO:0000256" key="2">
    <source>
        <dbReference type="ARBA" id="ARBA00011903"/>
    </source>
</evidence>
<evidence type="ECO:0000256" key="3">
    <source>
        <dbReference type="ARBA" id="ARBA00022679"/>
    </source>
</evidence>
<evidence type="ECO:0000313" key="12">
    <source>
        <dbReference type="EMBL" id="MEK0171353.1"/>
    </source>
</evidence>
<dbReference type="InterPro" id="IPR025669">
    <property type="entry name" value="AAA_dom"/>
</dbReference>
<feature type="domain" description="AAA" evidence="11">
    <location>
        <begin position="262"/>
        <end position="387"/>
    </location>
</feature>
<evidence type="ECO:0000256" key="9">
    <source>
        <dbReference type="SAM" id="MobiDB-lite"/>
    </source>
</evidence>
<proteinExistence type="inferred from homology"/>
<evidence type="ECO:0000256" key="10">
    <source>
        <dbReference type="SAM" id="Phobius"/>
    </source>
</evidence>
<keyword evidence="13" id="KW-1185">Reference proteome</keyword>
<dbReference type="NCBIfam" id="TIGR01007">
    <property type="entry name" value="eps_fam"/>
    <property type="match status" value="1"/>
</dbReference>
<dbReference type="EC" id="2.7.10.2" evidence="2"/>
<keyword evidence="5" id="KW-0418">Kinase</keyword>
<comment type="catalytic activity">
    <reaction evidence="8">
        <text>L-tyrosyl-[protein] + ATP = O-phospho-L-tyrosyl-[protein] + ADP + H(+)</text>
        <dbReference type="Rhea" id="RHEA:10596"/>
        <dbReference type="Rhea" id="RHEA-COMP:10136"/>
        <dbReference type="Rhea" id="RHEA-COMP:20101"/>
        <dbReference type="ChEBI" id="CHEBI:15378"/>
        <dbReference type="ChEBI" id="CHEBI:30616"/>
        <dbReference type="ChEBI" id="CHEBI:46858"/>
        <dbReference type="ChEBI" id="CHEBI:61978"/>
        <dbReference type="ChEBI" id="CHEBI:456216"/>
        <dbReference type="EC" id="2.7.10.2"/>
    </reaction>
</comment>
<gene>
    <name evidence="12" type="ORF">WMN62_07720</name>
</gene>
<comment type="caution">
    <text evidence="12">The sequence shown here is derived from an EMBL/GenBank/DDBJ whole genome shotgun (WGS) entry which is preliminary data.</text>
</comment>
<evidence type="ECO:0000256" key="7">
    <source>
        <dbReference type="ARBA" id="ARBA00023137"/>
    </source>
</evidence>
<dbReference type="SUPFAM" id="SSF52540">
    <property type="entry name" value="P-loop containing nucleoside triphosphate hydrolases"/>
    <property type="match status" value="1"/>
</dbReference>
<keyword evidence="10" id="KW-1133">Transmembrane helix</keyword>
<dbReference type="Gene3D" id="3.40.50.300">
    <property type="entry name" value="P-loop containing nucleotide triphosphate hydrolases"/>
    <property type="match status" value="1"/>
</dbReference>
<evidence type="ECO:0000256" key="6">
    <source>
        <dbReference type="ARBA" id="ARBA00022840"/>
    </source>
</evidence>
<evidence type="ECO:0000256" key="1">
    <source>
        <dbReference type="ARBA" id="ARBA00007316"/>
    </source>
</evidence>
<comment type="similarity">
    <text evidence="1">Belongs to the CpsD/CapB family.</text>
</comment>
<organism evidence="12 13">
    <name type="scientific">Curtobacterium citreum</name>
    <dbReference type="NCBI Taxonomy" id="2036"/>
    <lineage>
        <taxon>Bacteria</taxon>
        <taxon>Bacillati</taxon>
        <taxon>Actinomycetota</taxon>
        <taxon>Actinomycetes</taxon>
        <taxon>Micrococcales</taxon>
        <taxon>Microbacteriaceae</taxon>
        <taxon>Curtobacterium</taxon>
    </lineage>
</organism>
<keyword evidence="7" id="KW-0829">Tyrosine-protein kinase</keyword>
<evidence type="ECO:0000313" key="13">
    <source>
        <dbReference type="Proteomes" id="UP001370299"/>
    </source>
</evidence>
<dbReference type="EMBL" id="JBBLYY010000041">
    <property type="protein sequence ID" value="MEK0171353.1"/>
    <property type="molecule type" value="Genomic_DNA"/>
</dbReference>
<keyword evidence="4" id="KW-0547">Nucleotide-binding</keyword>
<reference evidence="12 13" key="1">
    <citation type="submission" date="2024-03" db="EMBL/GenBank/DDBJ databases">
        <title>Whole genomes of four grape xylem sap localized bacterial endophytes.</title>
        <authorList>
            <person name="Kumar G."/>
            <person name="Savka M.A."/>
        </authorList>
    </citation>
    <scope>NUCLEOTIDE SEQUENCE [LARGE SCALE GENOMIC DNA]</scope>
    <source>
        <strain evidence="12 13">RIT_GXS8</strain>
    </source>
</reference>
<dbReference type="InterPro" id="IPR050445">
    <property type="entry name" value="Bact_polysacc_biosynth/exp"/>
</dbReference>
<dbReference type="PANTHER" id="PTHR32309">
    <property type="entry name" value="TYROSINE-PROTEIN KINASE"/>
    <property type="match status" value="1"/>
</dbReference>
<evidence type="ECO:0000256" key="8">
    <source>
        <dbReference type="ARBA" id="ARBA00051245"/>
    </source>
</evidence>
<keyword evidence="10" id="KW-0812">Transmembrane</keyword>
<keyword evidence="6" id="KW-0067">ATP-binding</keyword>
<dbReference type="PANTHER" id="PTHR32309:SF13">
    <property type="entry name" value="FERRIC ENTEROBACTIN TRANSPORT PROTEIN FEPE"/>
    <property type="match status" value="1"/>
</dbReference>